<sequence length="187" mass="20002">MALSPEEMDAAVLANLHARTGRSTEDWLDLIAAAGPFAKPGEAVAWLKTQYQLGHVTAQILVRHFNKRAAPRVAAVTTQEVLGQAGAARLDQLLDRLGQDVPNVQVFVRQTYVGIGTSRQFGVAVRPKSGPALLWLALVAQDRSQSPLPTAPKLGGSDRFTLLLAVSEDDDLARIVAHLRAAALAGR</sequence>
<organism evidence="1 2">
    <name type="scientific">Candidatus Phycosocius bacilliformis</name>
    <dbReference type="NCBI Taxonomy" id="1445552"/>
    <lineage>
        <taxon>Bacteria</taxon>
        <taxon>Pseudomonadati</taxon>
        <taxon>Pseudomonadota</taxon>
        <taxon>Alphaproteobacteria</taxon>
        <taxon>Caulobacterales</taxon>
        <taxon>Caulobacterales incertae sedis</taxon>
        <taxon>Candidatus Phycosocius</taxon>
    </lineage>
</organism>
<dbReference type="InterPro" id="IPR025629">
    <property type="entry name" value="DUF4287"/>
</dbReference>
<dbReference type="AlphaFoldDB" id="A0A2P2EBP5"/>
<accession>A0A2P2EBP5</accession>
<dbReference type="EMBL" id="BFBR01000006">
    <property type="protein sequence ID" value="GBF58471.1"/>
    <property type="molecule type" value="Genomic_DNA"/>
</dbReference>
<evidence type="ECO:0000313" key="2">
    <source>
        <dbReference type="Proteomes" id="UP000245086"/>
    </source>
</evidence>
<evidence type="ECO:0000313" key="1">
    <source>
        <dbReference type="EMBL" id="GBF58471.1"/>
    </source>
</evidence>
<dbReference type="OrthoDB" id="7172953at2"/>
<protein>
    <recommendedName>
        <fullName evidence="3">DUF5655 domain-containing protein</fullName>
    </recommendedName>
</protein>
<evidence type="ECO:0008006" key="3">
    <source>
        <dbReference type="Google" id="ProtNLM"/>
    </source>
</evidence>
<name>A0A2P2EBP5_9PROT</name>
<gene>
    <name evidence="1" type="ORF">PbB2_02156</name>
</gene>
<dbReference type="Proteomes" id="UP000245086">
    <property type="component" value="Unassembled WGS sequence"/>
</dbReference>
<reference evidence="1 2" key="1">
    <citation type="journal article" date="2018" name="Genome Announc.">
        <title>Draft Genome Sequence of "Candidatus Phycosocius bacilliformis," an Alphaproteobacterial Ectosymbiont of the Hydrocarbon-Producing Green Alga Botryococcus braunii.</title>
        <authorList>
            <person name="Tanabe Y."/>
            <person name="Yamaguchi H."/>
            <person name="Watanabe M.M."/>
        </authorList>
    </citation>
    <scope>NUCLEOTIDE SEQUENCE [LARGE SCALE GENOMIC DNA]</scope>
    <source>
        <strain evidence="1 2">BOTRYCO-2</strain>
    </source>
</reference>
<keyword evidence="2" id="KW-1185">Reference proteome</keyword>
<dbReference type="Pfam" id="PF14117">
    <property type="entry name" value="DUF4287"/>
    <property type="match status" value="1"/>
</dbReference>
<comment type="caution">
    <text evidence="1">The sequence shown here is derived from an EMBL/GenBank/DDBJ whole genome shotgun (WGS) entry which is preliminary data.</text>
</comment>
<proteinExistence type="predicted"/>
<dbReference type="RefSeq" id="WP_108985329.1">
    <property type="nucleotide sequence ID" value="NZ_BFBR01000006.1"/>
</dbReference>